<reference evidence="1" key="1">
    <citation type="submission" date="2020-04" db="EMBL/GenBank/DDBJ databases">
        <authorList>
            <person name="Chiriac C."/>
            <person name="Salcher M."/>
            <person name="Ghai R."/>
            <person name="Kavagutti S V."/>
        </authorList>
    </citation>
    <scope>NUCLEOTIDE SEQUENCE</scope>
</reference>
<organism evidence="1">
    <name type="scientific">uncultured Caudovirales phage</name>
    <dbReference type="NCBI Taxonomy" id="2100421"/>
    <lineage>
        <taxon>Viruses</taxon>
        <taxon>Duplodnaviria</taxon>
        <taxon>Heunggongvirae</taxon>
        <taxon>Uroviricota</taxon>
        <taxon>Caudoviricetes</taxon>
        <taxon>Peduoviridae</taxon>
        <taxon>Maltschvirus</taxon>
        <taxon>Maltschvirus maltsch</taxon>
    </lineage>
</organism>
<evidence type="ECO:0000313" key="1">
    <source>
        <dbReference type="EMBL" id="CAB4133450.1"/>
    </source>
</evidence>
<protein>
    <submittedName>
        <fullName evidence="1">Recombination, repair and ssDNA binding protein UvsY</fullName>
    </submittedName>
</protein>
<name>A0A6J5LKD5_9CAUD</name>
<dbReference type="EMBL" id="LR796270">
    <property type="protein sequence ID" value="CAB4133450.1"/>
    <property type="molecule type" value="Genomic_DNA"/>
</dbReference>
<dbReference type="Pfam" id="PF11056">
    <property type="entry name" value="UvsY"/>
    <property type="match status" value="1"/>
</dbReference>
<sequence>MENLEQILQLWTKDAEIDQTEPGKELLNIPKLHNKYLTILTQHRMAGKKAHFDYLRMRKIKWEYYTGKMSQEELEQWGWEPFQFTLKSDITTYLESDKDLIKLLEKKIIHEEAVSVIESIMNELKQRTWQLRDYIGWEKFIGGQ</sequence>
<accession>A0A6J5LKD5</accession>
<dbReference type="InterPro" id="IPR021289">
    <property type="entry name" value="UvsY"/>
</dbReference>
<gene>
    <name evidence="1" type="ORF">UFOVP250_187</name>
</gene>
<proteinExistence type="predicted"/>